<evidence type="ECO:0000256" key="1">
    <source>
        <dbReference type="SAM" id="Phobius"/>
    </source>
</evidence>
<protein>
    <submittedName>
        <fullName evidence="2">Putative membrane-bound metal-dependent hydrolase</fullName>
    </submittedName>
</protein>
<feature type="transmembrane region" description="Helical" evidence="1">
    <location>
        <begin position="42"/>
        <end position="58"/>
    </location>
</feature>
<dbReference type="PANTHER" id="PTHR35531:SF1">
    <property type="entry name" value="INNER MEMBRANE PROTEIN YBCI-RELATED"/>
    <property type="match status" value="1"/>
</dbReference>
<dbReference type="Proteomes" id="UP000010880">
    <property type="component" value="Chromosome"/>
</dbReference>
<evidence type="ECO:0000313" key="2">
    <source>
        <dbReference type="EMBL" id="AGB41393.1"/>
    </source>
</evidence>
<organism evidence="2 3">
    <name type="scientific">Halobacteroides halobius (strain ATCC 35273 / DSM 5150 / MD-1)</name>
    <dbReference type="NCBI Taxonomy" id="748449"/>
    <lineage>
        <taxon>Bacteria</taxon>
        <taxon>Bacillati</taxon>
        <taxon>Bacillota</taxon>
        <taxon>Clostridia</taxon>
        <taxon>Halanaerobiales</taxon>
        <taxon>Halobacteroidaceae</taxon>
        <taxon>Halobacteroides</taxon>
    </lineage>
</organism>
<dbReference type="eggNOG" id="COG1988">
    <property type="taxonomic scope" value="Bacteria"/>
</dbReference>
<dbReference type="KEGG" id="hhl:Halha_1448"/>
<feature type="transmembrane region" description="Helical" evidence="1">
    <location>
        <begin position="86"/>
        <end position="105"/>
    </location>
</feature>
<dbReference type="HOGENOM" id="CLU_097802_2_0_9"/>
<feature type="transmembrane region" description="Helical" evidence="1">
    <location>
        <begin position="7"/>
        <end position="27"/>
    </location>
</feature>
<accession>L0KBD1</accession>
<dbReference type="RefSeq" id="WP_015327115.1">
    <property type="nucleotide sequence ID" value="NC_019978.1"/>
</dbReference>
<gene>
    <name evidence="2" type="ordered locus">Halha_1448</name>
</gene>
<dbReference type="Pfam" id="PF04307">
    <property type="entry name" value="YdjM"/>
    <property type="match status" value="1"/>
</dbReference>
<proteinExistence type="predicted"/>
<keyword evidence="2" id="KW-0378">Hydrolase</keyword>
<evidence type="ECO:0000313" key="3">
    <source>
        <dbReference type="Proteomes" id="UP000010880"/>
    </source>
</evidence>
<dbReference type="STRING" id="748449.Halha_1448"/>
<dbReference type="InterPro" id="IPR007404">
    <property type="entry name" value="YdjM-like"/>
</dbReference>
<feature type="transmembrane region" description="Helical" evidence="1">
    <location>
        <begin position="111"/>
        <end position="139"/>
    </location>
</feature>
<keyword evidence="1" id="KW-1133">Transmembrane helix</keyword>
<reference evidence="3" key="1">
    <citation type="submission" date="2012-02" db="EMBL/GenBank/DDBJ databases">
        <title>The complete genome of Halobacteroides halobius DSM 5150.</title>
        <authorList>
            <person name="Lucas S."/>
            <person name="Copeland A."/>
            <person name="Lapidus A."/>
            <person name="Glavina del Rio T."/>
            <person name="Dalin E."/>
            <person name="Tice H."/>
            <person name="Bruce D."/>
            <person name="Goodwin L."/>
            <person name="Pitluck S."/>
            <person name="Peters L."/>
            <person name="Mikhailova N."/>
            <person name="Gu W."/>
            <person name="Kyrpides N."/>
            <person name="Mavromatis K."/>
            <person name="Ivanova N."/>
            <person name="Brettin T."/>
            <person name="Detter J.C."/>
            <person name="Han C."/>
            <person name="Larimer F."/>
            <person name="Land M."/>
            <person name="Hauser L."/>
            <person name="Markowitz V."/>
            <person name="Cheng J.-F."/>
            <person name="Hugenholtz P."/>
            <person name="Woyke T."/>
            <person name="Wu D."/>
            <person name="Tindall B."/>
            <person name="Pomrenke H."/>
            <person name="Brambilla E."/>
            <person name="Klenk H.-P."/>
            <person name="Eisen J.A."/>
        </authorList>
    </citation>
    <scope>NUCLEOTIDE SEQUENCE [LARGE SCALE GENOMIC DNA]</scope>
    <source>
        <strain evidence="3">ATCC 35273 / DSM 5150 / MD-1</strain>
    </source>
</reference>
<feature type="transmembrane region" description="Helical" evidence="1">
    <location>
        <begin position="160"/>
        <end position="182"/>
    </location>
</feature>
<dbReference type="PANTHER" id="PTHR35531">
    <property type="entry name" value="INNER MEMBRANE PROTEIN YBCI-RELATED"/>
    <property type="match status" value="1"/>
</dbReference>
<dbReference type="AlphaFoldDB" id="L0KBD1"/>
<name>L0KBD1_HALHC</name>
<sequence>MTYHTHSFFGFAFALLTIKLLSTFQIIDLSFLLTGSLFNDTLFQFYIAAVIGALIPDIDHANSKAGRKLWFISKPLKLFGVKHRGITHSLLGVILFGLLCNQLISLNWINLIIWLGLIIGYFSHLIADMFNSQGIPFFYPNQRRFKFHTNITTNGWGEHIFFLIIFTLLFFFICIERGYIAFKLGGFPQIFNLN</sequence>
<dbReference type="EMBL" id="CP003359">
    <property type="protein sequence ID" value="AGB41393.1"/>
    <property type="molecule type" value="Genomic_DNA"/>
</dbReference>
<dbReference type="GO" id="GO:0016787">
    <property type="term" value="F:hydrolase activity"/>
    <property type="evidence" value="ECO:0007669"/>
    <property type="project" value="UniProtKB-KW"/>
</dbReference>
<keyword evidence="3" id="KW-1185">Reference proteome</keyword>
<dbReference type="OrthoDB" id="5459053at2"/>
<keyword evidence="1" id="KW-0812">Transmembrane</keyword>
<keyword evidence="1" id="KW-0472">Membrane</keyword>